<accession>A0A0R1LN41</accession>
<name>A0A0R1LN41_9LACO</name>
<proteinExistence type="inferred from homology"/>
<comment type="caution">
    <text evidence="4">The sequence shown here is derived from an EMBL/GenBank/DDBJ whole genome shotgun (WGS) entry which is preliminary data.</text>
</comment>
<organism evidence="4 5">
    <name type="scientific">Secundilactobacillus odoratitofui DSM 19909 = JCM 15043</name>
    <dbReference type="NCBI Taxonomy" id="1423776"/>
    <lineage>
        <taxon>Bacteria</taxon>
        <taxon>Bacillati</taxon>
        <taxon>Bacillota</taxon>
        <taxon>Bacilli</taxon>
        <taxon>Lactobacillales</taxon>
        <taxon>Lactobacillaceae</taxon>
        <taxon>Secundilactobacillus</taxon>
    </lineage>
</organism>
<dbReference type="RefSeq" id="WP_056948817.1">
    <property type="nucleotide sequence ID" value="NZ_AZEE01000030.1"/>
</dbReference>
<dbReference type="PATRIC" id="fig|1423776.4.peg.1887"/>
<feature type="transmembrane region" description="Helical" evidence="2">
    <location>
        <begin position="164"/>
        <end position="183"/>
    </location>
</feature>
<evidence type="ECO:0000259" key="3">
    <source>
        <dbReference type="Pfam" id="PF02517"/>
    </source>
</evidence>
<protein>
    <submittedName>
        <fullName evidence="4">Metal-dependent membrane protease</fullName>
    </submittedName>
</protein>
<keyword evidence="4" id="KW-0378">Hydrolase</keyword>
<dbReference type="InterPro" id="IPR052710">
    <property type="entry name" value="CAAX_protease"/>
</dbReference>
<keyword evidence="2" id="KW-0812">Transmembrane</keyword>
<dbReference type="GO" id="GO:0080120">
    <property type="term" value="P:CAAX-box protein maturation"/>
    <property type="evidence" value="ECO:0007669"/>
    <property type="project" value="UniProtKB-ARBA"/>
</dbReference>
<keyword evidence="5" id="KW-1185">Reference proteome</keyword>
<dbReference type="PANTHER" id="PTHR36435:SF1">
    <property type="entry name" value="CAAX AMINO TERMINAL PROTEASE FAMILY PROTEIN"/>
    <property type="match status" value="1"/>
</dbReference>
<dbReference type="AlphaFoldDB" id="A0A0R1LN41"/>
<dbReference type="GO" id="GO:0006508">
    <property type="term" value="P:proteolysis"/>
    <property type="evidence" value="ECO:0007669"/>
    <property type="project" value="UniProtKB-KW"/>
</dbReference>
<evidence type="ECO:0000313" key="5">
    <source>
        <dbReference type="Proteomes" id="UP000051160"/>
    </source>
</evidence>
<reference evidence="4 5" key="1">
    <citation type="journal article" date="2015" name="Genome Announc.">
        <title>Expanding the biotechnology potential of lactobacilli through comparative genomics of 213 strains and associated genera.</title>
        <authorList>
            <person name="Sun Z."/>
            <person name="Harris H.M."/>
            <person name="McCann A."/>
            <person name="Guo C."/>
            <person name="Argimon S."/>
            <person name="Zhang W."/>
            <person name="Yang X."/>
            <person name="Jeffery I.B."/>
            <person name="Cooney J.C."/>
            <person name="Kagawa T.F."/>
            <person name="Liu W."/>
            <person name="Song Y."/>
            <person name="Salvetti E."/>
            <person name="Wrobel A."/>
            <person name="Rasinkangas P."/>
            <person name="Parkhill J."/>
            <person name="Rea M.C."/>
            <person name="O'Sullivan O."/>
            <person name="Ritari J."/>
            <person name="Douillard F.P."/>
            <person name="Paul Ross R."/>
            <person name="Yang R."/>
            <person name="Briner A.E."/>
            <person name="Felis G.E."/>
            <person name="de Vos W.M."/>
            <person name="Barrangou R."/>
            <person name="Klaenhammer T.R."/>
            <person name="Caufield P.W."/>
            <person name="Cui Y."/>
            <person name="Zhang H."/>
            <person name="O'Toole P.W."/>
        </authorList>
    </citation>
    <scope>NUCLEOTIDE SEQUENCE [LARGE SCALE GENOMIC DNA]</scope>
    <source>
        <strain evidence="4 5">DSM 19909</strain>
    </source>
</reference>
<keyword evidence="4" id="KW-0645">Protease</keyword>
<dbReference type="Proteomes" id="UP000051160">
    <property type="component" value="Unassembled WGS sequence"/>
</dbReference>
<keyword evidence="2" id="KW-1133">Transmembrane helix</keyword>
<dbReference type="Pfam" id="PF02517">
    <property type="entry name" value="Rce1-like"/>
    <property type="match status" value="1"/>
</dbReference>
<dbReference type="STRING" id="1423776.FD04_GL001864"/>
<gene>
    <name evidence="4" type="ORF">FD04_GL001864</name>
</gene>
<dbReference type="GO" id="GO:0004175">
    <property type="term" value="F:endopeptidase activity"/>
    <property type="evidence" value="ECO:0007669"/>
    <property type="project" value="UniProtKB-ARBA"/>
</dbReference>
<evidence type="ECO:0000256" key="2">
    <source>
        <dbReference type="SAM" id="Phobius"/>
    </source>
</evidence>
<keyword evidence="2" id="KW-0472">Membrane</keyword>
<comment type="similarity">
    <text evidence="1">Belongs to the UPF0177 family.</text>
</comment>
<dbReference type="PANTHER" id="PTHR36435">
    <property type="entry name" value="SLR1288 PROTEIN"/>
    <property type="match status" value="1"/>
</dbReference>
<sequence>MIHYLTRQTGRILGFILLLIAYLINSSELSLATKYAKTNPALANRAIGVMLITVAVLLVGFTWFYKRQLKRNNPRQFGHYKLTIRRLSRVLFAFFIMLVVQIFWSQLILHHILPMPSNQSALDSQIQLLPFWNNVYGVLIAPVFEEYLFRGFFFNFFFAKNTRWSNLLGVIVSGLIFGYMHTLSFSVTTLLYASLGWVLAGSYLYFKDIRYNIALHFLNNLWSII</sequence>
<dbReference type="InterPro" id="IPR003675">
    <property type="entry name" value="Rce1/LyrA-like_dom"/>
</dbReference>
<feature type="domain" description="CAAX prenyl protease 2/Lysostaphin resistance protein A-like" evidence="3">
    <location>
        <begin position="130"/>
        <end position="221"/>
    </location>
</feature>
<dbReference type="EMBL" id="AZEE01000030">
    <property type="protein sequence ID" value="KRK97008.1"/>
    <property type="molecule type" value="Genomic_DNA"/>
</dbReference>
<feature type="transmembrane region" description="Helical" evidence="2">
    <location>
        <begin position="189"/>
        <end position="206"/>
    </location>
</feature>
<evidence type="ECO:0000313" key="4">
    <source>
        <dbReference type="EMBL" id="KRK97008.1"/>
    </source>
</evidence>
<feature type="transmembrane region" description="Helical" evidence="2">
    <location>
        <begin position="42"/>
        <end position="65"/>
    </location>
</feature>
<evidence type="ECO:0000256" key="1">
    <source>
        <dbReference type="ARBA" id="ARBA00009067"/>
    </source>
</evidence>
<feature type="transmembrane region" description="Helical" evidence="2">
    <location>
        <begin position="86"/>
        <end position="104"/>
    </location>
</feature>